<dbReference type="PROSITE" id="PS00028">
    <property type="entry name" value="ZINC_FINGER_C2H2_1"/>
    <property type="match status" value="2"/>
</dbReference>
<evidence type="ECO:0000259" key="2">
    <source>
        <dbReference type="PROSITE" id="PS00028"/>
    </source>
</evidence>
<dbReference type="EMBL" id="UZAH01026854">
    <property type="protein sequence ID" value="VDO86092.1"/>
    <property type="molecule type" value="Genomic_DNA"/>
</dbReference>
<dbReference type="PANTHER" id="PTHR33936">
    <property type="entry name" value="PROTEIN CBG17840"/>
    <property type="match status" value="1"/>
</dbReference>
<feature type="domain" description="C2H2-type" evidence="2">
    <location>
        <begin position="336"/>
        <end position="357"/>
    </location>
</feature>
<name>A0A3P8CPB5_HELPZ</name>
<reference evidence="5" key="2">
    <citation type="submission" date="2019-09" db="UniProtKB">
        <authorList>
            <consortium name="WormBaseParasite"/>
        </authorList>
    </citation>
    <scope>IDENTIFICATION</scope>
</reference>
<evidence type="ECO:0000313" key="5">
    <source>
        <dbReference type="WBParaSite" id="HPBE_0001071401-mRNA-1"/>
    </source>
</evidence>
<dbReference type="WBParaSite" id="HPBE_0001071401-mRNA-1">
    <property type="protein sequence ID" value="HPBE_0001071401-mRNA-1"/>
    <property type="gene ID" value="HPBE_0001071401"/>
</dbReference>
<gene>
    <name evidence="3" type="ORF">HPBE_LOCUS10715</name>
</gene>
<dbReference type="OrthoDB" id="5910855at2759"/>
<keyword evidence="4" id="KW-1185">Reference proteome</keyword>
<dbReference type="InterPro" id="IPR052797">
    <property type="entry name" value="RegFact_GeneExpr_CellDeath"/>
</dbReference>
<feature type="domain" description="C2H2-type" evidence="2">
    <location>
        <begin position="8"/>
        <end position="29"/>
    </location>
</feature>
<evidence type="ECO:0000313" key="3">
    <source>
        <dbReference type="EMBL" id="VDO86092.1"/>
    </source>
</evidence>
<feature type="region of interest" description="Disordered" evidence="1">
    <location>
        <begin position="522"/>
        <end position="549"/>
    </location>
</feature>
<organism evidence="3">
    <name type="scientific">Heligmosomoides polygyrus</name>
    <name type="common">Parasitic roundworm</name>
    <dbReference type="NCBI Taxonomy" id="6339"/>
    <lineage>
        <taxon>Eukaryota</taxon>
        <taxon>Metazoa</taxon>
        <taxon>Ecdysozoa</taxon>
        <taxon>Nematoda</taxon>
        <taxon>Chromadorea</taxon>
        <taxon>Rhabditida</taxon>
        <taxon>Rhabditina</taxon>
        <taxon>Rhabditomorpha</taxon>
        <taxon>Strongyloidea</taxon>
        <taxon>Heligmosomidae</taxon>
        <taxon>Heligmosomoides</taxon>
    </lineage>
</organism>
<accession>A0A3P8CPB5</accession>
<dbReference type="PANTHER" id="PTHR33936:SF24">
    <property type="entry name" value="C2H2-TYPE DOMAIN-CONTAINING PROTEIN"/>
    <property type="match status" value="1"/>
</dbReference>
<dbReference type="Proteomes" id="UP000050761">
    <property type="component" value="Unassembled WGS sequence"/>
</dbReference>
<proteinExistence type="predicted"/>
<dbReference type="AlphaFoldDB" id="A0A3P8CPB5"/>
<dbReference type="InterPro" id="IPR013087">
    <property type="entry name" value="Znf_C2H2_type"/>
</dbReference>
<sequence length="614" mass="70075">MDISPELCPACDTGFETVTDLLVHAIEFHDFSGTVKQEVFPSYCAFERWKDEMEEEHNSCWLQRDEETLHMVFHGHLRCHRSRRIMKRKRKISELVLKSCTSFMDVKRYLTTGVTSVEYCLEHFGHKQLPQKPRLRWSVKMEIVEMLKLGLPIAEIVRIIRNENDGALERQYVVTVQDVKRIANKLRDDPLMFVETGESADAEEGIKAEQNLAENSTSEASIKEEQDTMPTSAFKVEPDSEENFTSELIGIGHYQDNRRGGPPDLKRVMYSGNRWVGPPANWRDEDSPVSNNNNPCSRVRQVELNSNLQQVVESIVQAARVEEHRRNAIENLPESCPACDMRLKNVTDLLMHANEVHEFEGVVKEEVFPSFDAFESWKEVVNRKHNTCWIRKHERTDQMMFYRHLRCYRPRRTGEHTTNPSSGAVQNGCTAFMNVKRQITSDVTSVEYCLDHFGHEQEQGKPPLFESVKPEILDVLEQSVSVVKTARSRRKRNNGALAPEPSVTVDDMKRIIVKVDVESQMSETKESTSRKVRARTKLHGAESSVAEASIKEEPTSAMTWLAEPSSTRIELSPVEAKPPSDDGVRVFTLTAEPDGKGFALVDQPTCTDEAEQVL</sequence>
<evidence type="ECO:0000256" key="1">
    <source>
        <dbReference type="SAM" id="MobiDB-lite"/>
    </source>
</evidence>
<reference evidence="3 4" key="1">
    <citation type="submission" date="2018-11" db="EMBL/GenBank/DDBJ databases">
        <authorList>
            <consortium name="Pathogen Informatics"/>
        </authorList>
    </citation>
    <scope>NUCLEOTIDE SEQUENCE [LARGE SCALE GENOMIC DNA]</scope>
</reference>
<protein>
    <submittedName>
        <fullName evidence="5">C2H2-type domain-containing protein</fullName>
    </submittedName>
</protein>
<evidence type="ECO:0000313" key="4">
    <source>
        <dbReference type="Proteomes" id="UP000050761"/>
    </source>
</evidence>
<dbReference type="SMART" id="SM00355">
    <property type="entry name" value="ZnF_C2H2"/>
    <property type="match status" value="2"/>
</dbReference>